<accession>A0A267EJA4</accession>
<protein>
    <submittedName>
        <fullName evidence="2">Uncharacterized protein</fullName>
    </submittedName>
</protein>
<feature type="signal peptide" evidence="1">
    <location>
        <begin position="1"/>
        <end position="21"/>
    </location>
</feature>
<organism evidence="2 3">
    <name type="scientific">Macrostomum lignano</name>
    <dbReference type="NCBI Taxonomy" id="282301"/>
    <lineage>
        <taxon>Eukaryota</taxon>
        <taxon>Metazoa</taxon>
        <taxon>Spiralia</taxon>
        <taxon>Lophotrochozoa</taxon>
        <taxon>Platyhelminthes</taxon>
        <taxon>Rhabditophora</taxon>
        <taxon>Macrostomorpha</taxon>
        <taxon>Macrostomida</taxon>
        <taxon>Macrostomidae</taxon>
        <taxon>Macrostomum</taxon>
    </lineage>
</organism>
<evidence type="ECO:0000313" key="2">
    <source>
        <dbReference type="EMBL" id="PAA61034.1"/>
    </source>
</evidence>
<dbReference type="EMBL" id="NIVC01002078">
    <property type="protein sequence ID" value="PAA61034.1"/>
    <property type="molecule type" value="Genomic_DNA"/>
</dbReference>
<keyword evidence="3" id="KW-1185">Reference proteome</keyword>
<gene>
    <name evidence="2" type="ORF">BOX15_Mlig002367g2</name>
</gene>
<sequence>MRMPTVVILVGMATVFSIVGAMQQQFEDGPVEESVDDLSTNMLSDEVLENGVDDSSIDEALDQRTKSSPCFRQSIYNRIASPEAKMAYRRTFGPCPTAAARIQTAFEYSSIWDSIDGPTRPLIAKRTRSTAKQLIFKRSNAPCLDPISAVKV</sequence>
<feature type="chain" id="PRO_5012402174" evidence="1">
    <location>
        <begin position="22"/>
        <end position="152"/>
    </location>
</feature>
<evidence type="ECO:0000256" key="1">
    <source>
        <dbReference type="SAM" id="SignalP"/>
    </source>
</evidence>
<keyword evidence="1" id="KW-0732">Signal</keyword>
<dbReference type="AlphaFoldDB" id="A0A267EJA4"/>
<dbReference type="Proteomes" id="UP000215902">
    <property type="component" value="Unassembled WGS sequence"/>
</dbReference>
<evidence type="ECO:0000313" key="3">
    <source>
        <dbReference type="Proteomes" id="UP000215902"/>
    </source>
</evidence>
<reference evidence="2 3" key="1">
    <citation type="submission" date="2017-06" db="EMBL/GenBank/DDBJ databases">
        <title>A platform for efficient transgenesis in Macrostomum lignano, a flatworm model organism for stem cell research.</title>
        <authorList>
            <person name="Berezikov E."/>
        </authorList>
    </citation>
    <scope>NUCLEOTIDE SEQUENCE [LARGE SCALE GENOMIC DNA]</scope>
    <source>
        <strain evidence="2">DV1</strain>
        <tissue evidence="2">Whole organism</tissue>
    </source>
</reference>
<proteinExistence type="predicted"/>
<comment type="caution">
    <text evidence="2">The sequence shown here is derived from an EMBL/GenBank/DDBJ whole genome shotgun (WGS) entry which is preliminary data.</text>
</comment>
<name>A0A267EJA4_9PLAT</name>